<dbReference type="InterPro" id="IPR039426">
    <property type="entry name" value="TonB-dep_rcpt-like"/>
</dbReference>
<evidence type="ECO:0000256" key="7">
    <source>
        <dbReference type="ARBA" id="ARBA00023136"/>
    </source>
</evidence>
<name>A0A1G9YFF7_9SPHI</name>
<dbReference type="InterPro" id="IPR012910">
    <property type="entry name" value="Plug_dom"/>
</dbReference>
<dbReference type="Proteomes" id="UP000183200">
    <property type="component" value="Unassembled WGS sequence"/>
</dbReference>
<keyword evidence="16" id="KW-1185">Reference proteome</keyword>
<dbReference type="Gene3D" id="2.40.170.20">
    <property type="entry name" value="TonB-dependent receptor, beta-barrel domain"/>
    <property type="match status" value="1"/>
</dbReference>
<dbReference type="PROSITE" id="PS52016">
    <property type="entry name" value="TONB_DEPENDENT_REC_3"/>
    <property type="match status" value="1"/>
</dbReference>
<dbReference type="RefSeq" id="WP_074609231.1">
    <property type="nucleotide sequence ID" value="NZ_FNGY01000006.1"/>
</dbReference>
<sequence>MKITFIFLFTLLSSVPFILSAQQRVTISGTVKDGATGETLIGATVKLQNAAQNTGLATNAYGFYSITAAAGEYSLIVSYSGYQTSTQKVLLSKALTINIALVPASTLQEVQISAGELKNENVRSPQMGLNKINMKDLDNVPVLLGEKDVLKAIQFLPGVKSGGEGNTGFFVRGGAADQNLILLDEATVYNSAHLLGFFSTFNADAIKDVSLYKGGMPAQYGGRLSSVLDVKMQDGNDKKFGIEGGLGLIASRIKAEGPLVQNKSSFMISARRTYIDLLLKAFGDSALKKNTLNFYDINAKVNYKFDDKNTLFLSGYFGQDNIGIKDLFANDWGNTTATVRFNHIFNNRLFSNTSLIYNRYSYAIELIDDQSNAKVKSLIRDLNFKQDFQYFSSNHLLRFGLQGTHHQIMPSDITASGNSSINPLSIEKRYGLEFGLYLSDEWKLSEKFNLLFGLRLSQFSLLGPGKINTYNDATELISSKTYKSGDFVKNYFNLEPRFSASYTLNDKNSIKASYNRNTQNIHILNNSGTSSPTDQYVMSSNNIKPEIGDQIALGYFKNTEDNGYEFSAEVYYKWLQNQIDYKDGADLTANAEIESLLLYGKGRAYGIELYGRKTKGRLTGWISYTLSKTERQFKGINQSSYFPARQDRTHDLSMVAMYNLSKRWSVSANYIFNTGNAVTYPAGKYDIGGLTTYYYTDRNANRMPNTSRLDIGATLKAKETRRFQSSWTFSIYNVLNTKNPYAIRFRDKENDPTRTEAVQTSLFGITPSVTYNFKF</sequence>
<dbReference type="GO" id="GO:0015344">
    <property type="term" value="F:siderophore uptake transmembrane transporter activity"/>
    <property type="evidence" value="ECO:0007669"/>
    <property type="project" value="TreeGrafter"/>
</dbReference>
<feature type="domain" description="TonB-dependent receptor plug" evidence="14">
    <location>
        <begin position="146"/>
        <end position="223"/>
    </location>
</feature>
<feature type="chain" id="PRO_5010245318" evidence="12">
    <location>
        <begin position="22"/>
        <end position="775"/>
    </location>
</feature>
<comment type="subcellular location">
    <subcellularLocation>
        <location evidence="1 10">Cell outer membrane</location>
        <topology evidence="1 10">Multi-pass membrane protein</topology>
    </subcellularLocation>
</comment>
<gene>
    <name evidence="15" type="ORF">SAMN05421820_106100</name>
</gene>
<dbReference type="AlphaFoldDB" id="A0A1G9YFF7"/>
<protein>
    <submittedName>
        <fullName evidence="15">Outer membrane receptor for ferrienterochelin and colicins</fullName>
    </submittedName>
</protein>
<evidence type="ECO:0000259" key="13">
    <source>
        <dbReference type="Pfam" id="PF00593"/>
    </source>
</evidence>
<feature type="domain" description="TonB-dependent receptor-like beta-barrel" evidence="13">
    <location>
        <begin position="295"/>
        <end position="734"/>
    </location>
</feature>
<dbReference type="Pfam" id="PF00593">
    <property type="entry name" value="TonB_dep_Rec_b-barrel"/>
    <property type="match status" value="1"/>
</dbReference>
<accession>A0A1G9YFF7</accession>
<dbReference type="Pfam" id="PF13715">
    <property type="entry name" value="CarbopepD_reg_2"/>
    <property type="match status" value="1"/>
</dbReference>
<dbReference type="PANTHER" id="PTHR30069:SF29">
    <property type="entry name" value="HEMOGLOBIN AND HEMOGLOBIN-HAPTOGLOBIN-BINDING PROTEIN 1-RELATED"/>
    <property type="match status" value="1"/>
</dbReference>
<dbReference type="InterPro" id="IPR036942">
    <property type="entry name" value="Beta-barrel_TonB_sf"/>
</dbReference>
<dbReference type="STRING" id="430522.BFS30_09910"/>
<evidence type="ECO:0000256" key="10">
    <source>
        <dbReference type="PROSITE-ProRule" id="PRU01360"/>
    </source>
</evidence>
<dbReference type="InterPro" id="IPR008969">
    <property type="entry name" value="CarboxyPept-like_regulatory"/>
</dbReference>
<organism evidence="15 16">
    <name type="scientific">Pedobacter steynii</name>
    <dbReference type="NCBI Taxonomy" id="430522"/>
    <lineage>
        <taxon>Bacteria</taxon>
        <taxon>Pseudomonadati</taxon>
        <taxon>Bacteroidota</taxon>
        <taxon>Sphingobacteriia</taxon>
        <taxon>Sphingobacteriales</taxon>
        <taxon>Sphingobacteriaceae</taxon>
        <taxon>Pedobacter</taxon>
    </lineage>
</organism>
<dbReference type="Gene3D" id="2.170.130.10">
    <property type="entry name" value="TonB-dependent receptor, plug domain"/>
    <property type="match status" value="1"/>
</dbReference>
<keyword evidence="2 10" id="KW-0813">Transport</keyword>
<evidence type="ECO:0000256" key="5">
    <source>
        <dbReference type="ARBA" id="ARBA00022729"/>
    </source>
</evidence>
<dbReference type="SUPFAM" id="SSF49464">
    <property type="entry name" value="Carboxypeptidase regulatory domain-like"/>
    <property type="match status" value="1"/>
</dbReference>
<keyword evidence="7 10" id="KW-0472">Membrane</keyword>
<evidence type="ECO:0000259" key="14">
    <source>
        <dbReference type="Pfam" id="PF07715"/>
    </source>
</evidence>
<evidence type="ECO:0000256" key="2">
    <source>
        <dbReference type="ARBA" id="ARBA00022448"/>
    </source>
</evidence>
<keyword evidence="5 12" id="KW-0732">Signal</keyword>
<feature type="signal peptide" evidence="12">
    <location>
        <begin position="1"/>
        <end position="21"/>
    </location>
</feature>
<dbReference type="OrthoDB" id="9803050at2"/>
<evidence type="ECO:0000313" key="15">
    <source>
        <dbReference type="EMBL" id="SDN07760.1"/>
    </source>
</evidence>
<reference evidence="16" key="1">
    <citation type="submission" date="2016-10" db="EMBL/GenBank/DDBJ databases">
        <authorList>
            <person name="Varghese N."/>
            <person name="Submissions S."/>
        </authorList>
    </citation>
    <scope>NUCLEOTIDE SEQUENCE [LARGE SCALE GENOMIC DNA]</scope>
    <source>
        <strain evidence="16">DSM 19110</strain>
    </source>
</reference>
<dbReference type="Gene3D" id="2.60.40.1120">
    <property type="entry name" value="Carboxypeptidase-like, regulatory domain"/>
    <property type="match status" value="1"/>
</dbReference>
<evidence type="ECO:0000256" key="11">
    <source>
        <dbReference type="RuleBase" id="RU003357"/>
    </source>
</evidence>
<dbReference type="GO" id="GO:0009279">
    <property type="term" value="C:cell outer membrane"/>
    <property type="evidence" value="ECO:0007669"/>
    <property type="project" value="UniProtKB-SubCell"/>
</dbReference>
<dbReference type="GO" id="GO:0044718">
    <property type="term" value="P:siderophore transmembrane transport"/>
    <property type="evidence" value="ECO:0007669"/>
    <property type="project" value="TreeGrafter"/>
</dbReference>
<evidence type="ECO:0000256" key="12">
    <source>
        <dbReference type="SAM" id="SignalP"/>
    </source>
</evidence>
<keyword evidence="4 10" id="KW-0812">Transmembrane</keyword>
<evidence type="ECO:0000256" key="6">
    <source>
        <dbReference type="ARBA" id="ARBA00023077"/>
    </source>
</evidence>
<dbReference type="Pfam" id="PF07715">
    <property type="entry name" value="Plug"/>
    <property type="match status" value="1"/>
</dbReference>
<comment type="similarity">
    <text evidence="10 11">Belongs to the TonB-dependent receptor family.</text>
</comment>
<dbReference type="EMBL" id="FNGY01000006">
    <property type="protein sequence ID" value="SDN07760.1"/>
    <property type="molecule type" value="Genomic_DNA"/>
</dbReference>
<evidence type="ECO:0000256" key="9">
    <source>
        <dbReference type="ARBA" id="ARBA00023237"/>
    </source>
</evidence>
<keyword evidence="8 15" id="KW-0675">Receptor</keyword>
<evidence type="ECO:0000256" key="8">
    <source>
        <dbReference type="ARBA" id="ARBA00023170"/>
    </source>
</evidence>
<dbReference type="InterPro" id="IPR037066">
    <property type="entry name" value="Plug_dom_sf"/>
</dbReference>
<evidence type="ECO:0000256" key="1">
    <source>
        <dbReference type="ARBA" id="ARBA00004571"/>
    </source>
</evidence>
<dbReference type="InterPro" id="IPR000531">
    <property type="entry name" value="Beta-barrel_TonB"/>
</dbReference>
<keyword evidence="6 11" id="KW-0798">TonB box</keyword>
<keyword evidence="3 10" id="KW-1134">Transmembrane beta strand</keyword>
<dbReference type="PANTHER" id="PTHR30069">
    <property type="entry name" value="TONB-DEPENDENT OUTER MEMBRANE RECEPTOR"/>
    <property type="match status" value="1"/>
</dbReference>
<keyword evidence="9 10" id="KW-0998">Cell outer membrane</keyword>
<proteinExistence type="inferred from homology"/>
<evidence type="ECO:0000256" key="4">
    <source>
        <dbReference type="ARBA" id="ARBA00022692"/>
    </source>
</evidence>
<evidence type="ECO:0000256" key="3">
    <source>
        <dbReference type="ARBA" id="ARBA00022452"/>
    </source>
</evidence>
<dbReference type="SUPFAM" id="SSF56935">
    <property type="entry name" value="Porins"/>
    <property type="match status" value="1"/>
</dbReference>
<evidence type="ECO:0000313" key="16">
    <source>
        <dbReference type="Proteomes" id="UP000183200"/>
    </source>
</evidence>